<proteinExistence type="predicted"/>
<dbReference type="GO" id="GO:0004356">
    <property type="term" value="F:glutamine synthetase activity"/>
    <property type="evidence" value="ECO:0007669"/>
    <property type="project" value="InterPro"/>
</dbReference>
<dbReference type="Gene3D" id="3.10.20.70">
    <property type="entry name" value="Glutamine synthetase, N-terminal domain"/>
    <property type="match status" value="1"/>
</dbReference>
<accession>A0A371IXR9</accession>
<evidence type="ECO:0000313" key="1">
    <source>
        <dbReference type="EMBL" id="RDY25261.1"/>
    </source>
</evidence>
<organism evidence="1 2">
    <name type="scientific">Romboutsia weinsteinii</name>
    <dbReference type="NCBI Taxonomy" id="2020949"/>
    <lineage>
        <taxon>Bacteria</taxon>
        <taxon>Bacillati</taxon>
        <taxon>Bacillota</taxon>
        <taxon>Clostridia</taxon>
        <taxon>Peptostreptococcales</taxon>
        <taxon>Peptostreptococcaceae</taxon>
        <taxon>Romboutsia</taxon>
    </lineage>
</organism>
<dbReference type="Proteomes" id="UP000215694">
    <property type="component" value="Unassembled WGS sequence"/>
</dbReference>
<reference evidence="1 2" key="1">
    <citation type="journal article" date="2017" name="Genome Announc.">
        <title>Draft Genome Sequence of Romboutsia weinsteinii sp. nov. Strain CCRI-19649(T) Isolated from Surface Water.</title>
        <authorList>
            <person name="Maheux A.F."/>
            <person name="Boudreau D.K."/>
            <person name="Berube E."/>
            <person name="Boissinot M."/>
            <person name="Cantin P."/>
            <person name="Raymond F."/>
            <person name="Corbeil J."/>
            <person name="Omar R.F."/>
            <person name="Bergeron M.G."/>
        </authorList>
    </citation>
    <scope>NUCLEOTIDE SEQUENCE [LARGE SCALE GENOMIC DNA]</scope>
    <source>
        <strain evidence="1 2">CCRI-19649</strain>
    </source>
</reference>
<name>A0A371IXR9_9FIRM</name>
<sequence length="91" mass="10196">MSKMLYTIEKSNHSEEDLKRILNENKNIRFVSLMGVDLGGNAIDEKIPMELFLEDVGEFLNSAIQTDGSSVELYNIATLNDAKVDLMPDTT</sequence>
<gene>
    <name evidence="1" type="ORF">CHL78_019055</name>
</gene>
<evidence type="ECO:0000313" key="2">
    <source>
        <dbReference type="Proteomes" id="UP000215694"/>
    </source>
</evidence>
<feature type="non-terminal residue" evidence="1">
    <location>
        <position position="91"/>
    </location>
</feature>
<dbReference type="EMBL" id="NOJY02000091">
    <property type="protein sequence ID" value="RDY25261.1"/>
    <property type="molecule type" value="Genomic_DNA"/>
</dbReference>
<dbReference type="GO" id="GO:0006542">
    <property type="term" value="P:glutamine biosynthetic process"/>
    <property type="evidence" value="ECO:0007669"/>
    <property type="project" value="InterPro"/>
</dbReference>
<keyword evidence="2" id="KW-1185">Reference proteome</keyword>
<dbReference type="InterPro" id="IPR036651">
    <property type="entry name" value="Gln_synt_N_sf"/>
</dbReference>
<dbReference type="SUPFAM" id="SSF54368">
    <property type="entry name" value="Glutamine synthetase, N-terminal domain"/>
    <property type="match status" value="1"/>
</dbReference>
<protein>
    <submittedName>
        <fullName evidence="1">Glutamine synthetase</fullName>
    </submittedName>
</protein>
<dbReference type="AlphaFoldDB" id="A0A371IXR9"/>
<comment type="caution">
    <text evidence="1">The sequence shown here is derived from an EMBL/GenBank/DDBJ whole genome shotgun (WGS) entry which is preliminary data.</text>
</comment>